<dbReference type="STRING" id="675635.Psed_5230"/>
<protein>
    <submittedName>
        <fullName evidence="1">Uncharacterized protein</fullName>
    </submittedName>
</protein>
<evidence type="ECO:0000313" key="2">
    <source>
        <dbReference type="Proteomes" id="UP000007809"/>
    </source>
</evidence>
<dbReference type="KEGG" id="pdx:Psed_5230"/>
<dbReference type="OrthoDB" id="3572298at2"/>
<organism evidence="1 2">
    <name type="scientific">Pseudonocardia dioxanivorans (strain ATCC 55486 / DSM 44775 / JCM 13855 / CB1190)</name>
    <dbReference type="NCBI Taxonomy" id="675635"/>
    <lineage>
        <taxon>Bacteria</taxon>
        <taxon>Bacillati</taxon>
        <taxon>Actinomycetota</taxon>
        <taxon>Actinomycetes</taxon>
        <taxon>Pseudonocardiales</taxon>
        <taxon>Pseudonocardiaceae</taxon>
        <taxon>Pseudonocardia</taxon>
    </lineage>
</organism>
<proteinExistence type="predicted"/>
<dbReference type="AlphaFoldDB" id="F4CTE1"/>
<evidence type="ECO:0000313" key="1">
    <source>
        <dbReference type="EMBL" id="AEA27366.1"/>
    </source>
</evidence>
<gene>
    <name evidence="1" type="ordered locus">Psed_5230</name>
</gene>
<accession>F4CTE1</accession>
<keyword evidence="2" id="KW-1185">Reference proteome</keyword>
<sequence>MSIHRTHCYTLVCDDCATVADDDTDGYILHFDSDHASLDYAAANGWTITEDGHVRCPRCTAATTCAQIGHDDGDWIPCGCEGHIPEHAEHGCGMVHICAQCDRREHTAFADIPTTDEPVTES</sequence>
<dbReference type="HOGENOM" id="CLU_2024799_0_0_11"/>
<dbReference type="EMBL" id="CP002593">
    <property type="protein sequence ID" value="AEA27366.1"/>
    <property type="molecule type" value="Genomic_DNA"/>
</dbReference>
<dbReference type="RefSeq" id="WP_013677272.1">
    <property type="nucleotide sequence ID" value="NC_015312.1"/>
</dbReference>
<reference evidence="1 2" key="1">
    <citation type="journal article" date="2011" name="J. Bacteriol.">
        <title>Genome sequence of the 1,4-dioxane-degrading Pseudonocardia dioxanivorans strain CB1190.</title>
        <authorList>
            <person name="Sales C.M."/>
            <person name="Mahendra S."/>
            <person name="Grostern A."/>
            <person name="Parales R.E."/>
            <person name="Goodwin L.A."/>
            <person name="Woyke T."/>
            <person name="Nolan M."/>
            <person name="Lapidus A."/>
            <person name="Chertkov O."/>
            <person name="Ovchinnikova G."/>
            <person name="Sczyrba A."/>
            <person name="Alvarez-Cohen L."/>
        </authorList>
    </citation>
    <scope>NUCLEOTIDE SEQUENCE [LARGE SCALE GENOMIC DNA]</scope>
    <source>
        <strain evidence="2">ATCC 55486 / DSM 44775 / JCM 13855 / CB1190</strain>
    </source>
</reference>
<name>F4CTE1_PSEUX</name>
<dbReference type="Proteomes" id="UP000007809">
    <property type="component" value="Chromosome"/>
</dbReference>